<dbReference type="OrthoDB" id="6659017at2"/>
<gene>
    <name evidence="2" type="ORF">AOC03_04880</name>
</gene>
<keyword evidence="3" id="KW-1185">Reference proteome</keyword>
<dbReference type="EMBL" id="CP012678">
    <property type="protein sequence ID" value="ALF59471.1"/>
    <property type="molecule type" value="Genomic_DNA"/>
</dbReference>
<accession>A0A0M4T784</accession>
<sequence length="87" mass="9480">MDNRKIAGITTAVIAIAGLITMLNMGMDTPILSWPLEAYLGVAFTIGWLTSVPTALAYVLGALVFMLIAFVFYKLGSWVYGLATRRH</sequence>
<dbReference type="RefSeq" id="WP_062533857.1">
    <property type="nucleotide sequence ID" value="NZ_CP012678.1"/>
</dbReference>
<evidence type="ECO:0000313" key="3">
    <source>
        <dbReference type="Proteomes" id="UP000059847"/>
    </source>
</evidence>
<keyword evidence="1" id="KW-0472">Membrane</keyword>
<protein>
    <submittedName>
        <fullName evidence="2">Uncharacterized protein</fullName>
    </submittedName>
</protein>
<proteinExistence type="predicted"/>
<name>A0A0M4T784_9GAMM</name>
<dbReference type="AlphaFoldDB" id="A0A0M4T784"/>
<reference evidence="2 3" key="1">
    <citation type="submission" date="2015-09" db="EMBL/GenBank/DDBJ databases">
        <title>Complete genome of Psychrobacter urativorans R10.10B.</title>
        <authorList>
            <person name="See-Too W.S."/>
            <person name="Chan K.G."/>
        </authorList>
    </citation>
    <scope>NUCLEOTIDE SEQUENCE [LARGE SCALE GENOMIC DNA]</scope>
    <source>
        <strain evidence="2 3">R10.10B</strain>
    </source>
</reference>
<organism evidence="2 3">
    <name type="scientific">Psychrobacter urativorans</name>
    <dbReference type="NCBI Taxonomy" id="45610"/>
    <lineage>
        <taxon>Bacteria</taxon>
        <taxon>Pseudomonadati</taxon>
        <taxon>Pseudomonadota</taxon>
        <taxon>Gammaproteobacteria</taxon>
        <taxon>Moraxellales</taxon>
        <taxon>Moraxellaceae</taxon>
        <taxon>Psychrobacter</taxon>
    </lineage>
</organism>
<keyword evidence="1" id="KW-0812">Transmembrane</keyword>
<dbReference type="Proteomes" id="UP000059847">
    <property type="component" value="Chromosome"/>
</dbReference>
<keyword evidence="1" id="KW-1133">Transmembrane helix</keyword>
<evidence type="ECO:0000256" key="1">
    <source>
        <dbReference type="SAM" id="Phobius"/>
    </source>
</evidence>
<feature type="transmembrane region" description="Helical" evidence="1">
    <location>
        <begin position="6"/>
        <end position="24"/>
    </location>
</feature>
<feature type="transmembrane region" description="Helical" evidence="1">
    <location>
        <begin position="55"/>
        <end position="76"/>
    </location>
</feature>
<dbReference type="KEGG" id="pur:AOC03_04880"/>
<evidence type="ECO:0000313" key="2">
    <source>
        <dbReference type="EMBL" id="ALF59471.1"/>
    </source>
</evidence>